<evidence type="ECO:0000313" key="1">
    <source>
        <dbReference type="EMBL" id="CAI9693684.1"/>
    </source>
</evidence>
<dbReference type="Proteomes" id="UP001162501">
    <property type="component" value="Chromosome 13"/>
</dbReference>
<organism evidence="1 2">
    <name type="scientific">Rangifer tarandus platyrhynchus</name>
    <name type="common">Svalbard reindeer</name>
    <dbReference type="NCBI Taxonomy" id="3082113"/>
    <lineage>
        <taxon>Eukaryota</taxon>
        <taxon>Metazoa</taxon>
        <taxon>Chordata</taxon>
        <taxon>Craniata</taxon>
        <taxon>Vertebrata</taxon>
        <taxon>Euteleostomi</taxon>
        <taxon>Mammalia</taxon>
        <taxon>Eutheria</taxon>
        <taxon>Laurasiatheria</taxon>
        <taxon>Artiodactyla</taxon>
        <taxon>Ruminantia</taxon>
        <taxon>Pecora</taxon>
        <taxon>Cervidae</taxon>
        <taxon>Odocoileinae</taxon>
        <taxon>Rangifer</taxon>
    </lineage>
</organism>
<reference evidence="1" key="1">
    <citation type="submission" date="2023-05" db="EMBL/GenBank/DDBJ databases">
        <authorList>
            <consortium name="ELIXIR-Norway"/>
        </authorList>
    </citation>
    <scope>NUCLEOTIDE SEQUENCE</scope>
</reference>
<accession>A0ACB0DZR3</accession>
<proteinExistence type="predicted"/>
<sequence>MSNNHTSLIEGLGFSETVLGGPGPAAWDEIGWLVVPEALPDGAQEGGGSRRLHLRITRHQQALNVGVFPDEKMSHSPDFLALLEGDSQMPCTGSDFRGSSNAQLHGLWSTGGLGDQTECPSQPCPVDADRPRIRTGDCGPPPLAS</sequence>
<protein>
    <submittedName>
        <fullName evidence="1">Uncharacterized protein</fullName>
    </submittedName>
</protein>
<name>A0ACB0DZR3_RANTA</name>
<dbReference type="EMBL" id="OX596097">
    <property type="protein sequence ID" value="CAI9693684.1"/>
    <property type="molecule type" value="Genomic_DNA"/>
</dbReference>
<gene>
    <name evidence="1" type="ORF">MRATA1EN3_LOCUS4897</name>
</gene>
<evidence type="ECO:0000313" key="2">
    <source>
        <dbReference type="Proteomes" id="UP001162501"/>
    </source>
</evidence>